<accession>A0A0N7LSL1</accession>
<dbReference type="AlphaFoldDB" id="A0A0N7LSL1"/>
<dbReference type="Gene3D" id="3.40.630.40">
    <property type="entry name" value="Zn-dependent exopeptidases"/>
    <property type="match status" value="1"/>
</dbReference>
<keyword evidence="1" id="KW-0378">Hydrolase</keyword>
<dbReference type="STRING" id="321267.SHM7688_03393"/>
<dbReference type="InterPro" id="IPR011227">
    <property type="entry name" value="UCP029730"/>
</dbReference>
<dbReference type="SUPFAM" id="SSF53187">
    <property type="entry name" value="Zn-dependent exopeptidases"/>
    <property type="match status" value="1"/>
</dbReference>
<dbReference type="Pfam" id="PF05013">
    <property type="entry name" value="FGase"/>
    <property type="match status" value="1"/>
</dbReference>
<reference evidence="1 2" key="1">
    <citation type="submission" date="2015-09" db="EMBL/GenBank/DDBJ databases">
        <authorList>
            <consortium name="Swine Surveillance"/>
        </authorList>
    </citation>
    <scope>NUCLEOTIDE SEQUENCE [LARGE SCALE GENOMIC DNA]</scope>
    <source>
        <strain evidence="1 2">CECT 7688</strain>
    </source>
</reference>
<evidence type="ECO:0000313" key="2">
    <source>
        <dbReference type="Proteomes" id="UP000054823"/>
    </source>
</evidence>
<sequence length="273" mass="30428">MQAVPASRIPFLAEVTYIQLYSNDRPMTYTPFSIYGAERRARWLITCDHASNFVPEDIAGGDLGLPAEEMARHIAYDVGARGTSLKLGELLDAPVICANWSRLCIDPNRGMDDPTLVMRLYDGTIIPANRHVDEAEIARRVATHYRSYHDALEALATAREDVVIIAMHSFSPKLKGRAPRPWEIGVLHAPQEDRFGRALITRLAREEDLTVGDNEPYDGYLPGDSIDQHALASGRLNALIELRHDEIDTEAGQQAWAERLAPILTDTLREGGF</sequence>
<keyword evidence="2" id="KW-1185">Reference proteome</keyword>
<proteinExistence type="predicted"/>
<dbReference type="InterPro" id="IPR007709">
    <property type="entry name" value="N-FG_amidohydro"/>
</dbReference>
<organism evidence="1 2">
    <name type="scientific">Shimia marina</name>
    <dbReference type="NCBI Taxonomy" id="321267"/>
    <lineage>
        <taxon>Bacteria</taxon>
        <taxon>Pseudomonadati</taxon>
        <taxon>Pseudomonadota</taxon>
        <taxon>Alphaproteobacteria</taxon>
        <taxon>Rhodobacterales</taxon>
        <taxon>Roseobacteraceae</taxon>
    </lineage>
</organism>
<dbReference type="PIRSF" id="PIRSF029730">
    <property type="entry name" value="UCP029730"/>
    <property type="match status" value="1"/>
</dbReference>
<protein>
    <submittedName>
        <fullName evidence="1">Putative N-formylglutamate amidohydrolase</fullName>
    </submittedName>
</protein>
<dbReference type="Proteomes" id="UP000054823">
    <property type="component" value="Unassembled WGS sequence"/>
</dbReference>
<name>A0A0N7LSL1_9RHOB</name>
<evidence type="ECO:0000313" key="1">
    <source>
        <dbReference type="EMBL" id="CUH53924.1"/>
    </source>
</evidence>
<dbReference type="EMBL" id="CYPW01000032">
    <property type="protein sequence ID" value="CUH53924.1"/>
    <property type="molecule type" value="Genomic_DNA"/>
</dbReference>
<gene>
    <name evidence="1" type="ORF">SHM7688_03393</name>
</gene>
<dbReference type="GO" id="GO:0016787">
    <property type="term" value="F:hydrolase activity"/>
    <property type="evidence" value="ECO:0007669"/>
    <property type="project" value="UniProtKB-KW"/>
</dbReference>